<evidence type="ECO:0000313" key="1">
    <source>
        <dbReference type="EnsemblMetazoa" id="AFAF012104-PA"/>
    </source>
</evidence>
<protein>
    <submittedName>
        <fullName evidence="1">Uncharacterized protein</fullName>
    </submittedName>
</protein>
<organism evidence="1 2">
    <name type="scientific">Anopheles farauti</name>
    <dbReference type="NCBI Taxonomy" id="69004"/>
    <lineage>
        <taxon>Eukaryota</taxon>
        <taxon>Metazoa</taxon>
        <taxon>Ecdysozoa</taxon>
        <taxon>Arthropoda</taxon>
        <taxon>Hexapoda</taxon>
        <taxon>Insecta</taxon>
        <taxon>Pterygota</taxon>
        <taxon>Neoptera</taxon>
        <taxon>Endopterygota</taxon>
        <taxon>Diptera</taxon>
        <taxon>Nematocera</taxon>
        <taxon>Culicoidea</taxon>
        <taxon>Culicidae</taxon>
        <taxon>Anophelinae</taxon>
        <taxon>Anopheles</taxon>
    </lineage>
</organism>
<proteinExistence type="predicted"/>
<dbReference type="AlphaFoldDB" id="A0A182QKK6"/>
<dbReference type="EMBL" id="AXCN02000739">
    <property type="status" value="NOT_ANNOTATED_CDS"/>
    <property type="molecule type" value="Genomic_DNA"/>
</dbReference>
<dbReference type="Proteomes" id="UP000075886">
    <property type="component" value="Unassembled WGS sequence"/>
</dbReference>
<reference evidence="1" key="2">
    <citation type="submission" date="2020-05" db="UniProtKB">
        <authorList>
            <consortium name="EnsemblMetazoa"/>
        </authorList>
    </citation>
    <scope>IDENTIFICATION</scope>
    <source>
        <strain evidence="1">FAR1</strain>
    </source>
</reference>
<keyword evidence="2" id="KW-1185">Reference proteome</keyword>
<reference evidence="2" key="1">
    <citation type="submission" date="2014-01" db="EMBL/GenBank/DDBJ databases">
        <title>The Genome Sequence of Anopheles farauti FAR1 (V2).</title>
        <authorList>
            <consortium name="The Broad Institute Genomics Platform"/>
            <person name="Neafsey D.E."/>
            <person name="Besansky N."/>
            <person name="Howell P."/>
            <person name="Walton C."/>
            <person name="Young S.K."/>
            <person name="Zeng Q."/>
            <person name="Gargeya S."/>
            <person name="Fitzgerald M."/>
            <person name="Haas B."/>
            <person name="Abouelleil A."/>
            <person name="Allen A.W."/>
            <person name="Alvarado L."/>
            <person name="Arachchi H.M."/>
            <person name="Berlin A.M."/>
            <person name="Chapman S.B."/>
            <person name="Gainer-Dewar J."/>
            <person name="Goldberg J."/>
            <person name="Griggs A."/>
            <person name="Gujja S."/>
            <person name="Hansen M."/>
            <person name="Howarth C."/>
            <person name="Imamovic A."/>
            <person name="Ireland A."/>
            <person name="Larimer J."/>
            <person name="McCowan C."/>
            <person name="Murphy C."/>
            <person name="Pearson M."/>
            <person name="Poon T.W."/>
            <person name="Priest M."/>
            <person name="Roberts A."/>
            <person name="Saif S."/>
            <person name="Shea T."/>
            <person name="Sisk P."/>
            <person name="Sykes S."/>
            <person name="Wortman J."/>
            <person name="Nusbaum C."/>
            <person name="Birren B."/>
        </authorList>
    </citation>
    <scope>NUCLEOTIDE SEQUENCE [LARGE SCALE GENOMIC DNA]</scope>
    <source>
        <strain evidence="2">FAR1</strain>
    </source>
</reference>
<dbReference type="VEuPathDB" id="VectorBase:AFAF012104"/>
<accession>A0A182QKK6</accession>
<evidence type="ECO:0000313" key="2">
    <source>
        <dbReference type="Proteomes" id="UP000075886"/>
    </source>
</evidence>
<sequence length="101" mass="10506">MLSSFYSGLFQRVAVMVAASFLLHMGFGCVCIATLPTVTQSGTYCGGDERPVTGGGTEEGNVLKLVNKRTTACHRAVSLCDGDGAEEKTRALEAMAGGVTK</sequence>
<dbReference type="EnsemblMetazoa" id="AFAF012104-RA">
    <property type="protein sequence ID" value="AFAF012104-PA"/>
    <property type="gene ID" value="AFAF012104"/>
</dbReference>
<name>A0A182QKK6_9DIPT</name>